<dbReference type="Gene3D" id="3.20.20.70">
    <property type="entry name" value="Aldolase class I"/>
    <property type="match status" value="1"/>
</dbReference>
<evidence type="ECO:0000313" key="10">
    <source>
        <dbReference type="Proteomes" id="UP000197446"/>
    </source>
</evidence>
<dbReference type="EMBL" id="NISI01000017">
    <property type="protein sequence ID" value="OWR00625.1"/>
    <property type="molecule type" value="Genomic_DNA"/>
</dbReference>
<dbReference type="NCBIfam" id="TIGR01182">
    <property type="entry name" value="eda"/>
    <property type="match status" value="1"/>
</dbReference>
<evidence type="ECO:0000256" key="3">
    <source>
        <dbReference type="ARBA" id="ARBA00006906"/>
    </source>
</evidence>
<evidence type="ECO:0000313" key="9">
    <source>
        <dbReference type="EMBL" id="OWR00625.1"/>
    </source>
</evidence>
<comment type="caution">
    <text evidence="9">The sequence shown here is derived from an EMBL/GenBank/DDBJ whole genome shotgun (WGS) entry which is preliminary data.</text>
</comment>
<dbReference type="SUPFAM" id="SSF51569">
    <property type="entry name" value="Aldolase"/>
    <property type="match status" value="1"/>
</dbReference>
<proteinExistence type="inferred from homology"/>
<dbReference type="CDD" id="cd00452">
    <property type="entry name" value="KDPG_aldolase"/>
    <property type="match status" value="1"/>
</dbReference>
<evidence type="ECO:0000256" key="4">
    <source>
        <dbReference type="ARBA" id="ARBA00011233"/>
    </source>
</evidence>
<dbReference type="PROSITE" id="PS00159">
    <property type="entry name" value="ALDOLASE_KDPG_KHG_1"/>
    <property type="match status" value="1"/>
</dbReference>
<dbReference type="RefSeq" id="WP_088486044.1">
    <property type="nucleotide sequence ID" value="NZ_JBCNLH010000008.1"/>
</dbReference>
<dbReference type="PANTHER" id="PTHR30246:SF1">
    <property type="entry name" value="2-DEHYDRO-3-DEOXY-6-PHOSPHOGALACTONATE ALDOLASE-RELATED"/>
    <property type="match status" value="1"/>
</dbReference>
<dbReference type="EC" id="4.1.2.14" evidence="5"/>
<accession>A0A254N4R4</accession>
<dbReference type="PANTHER" id="PTHR30246">
    <property type="entry name" value="2-KETO-3-DEOXY-6-PHOSPHOGLUCONATE ALDOLASE"/>
    <property type="match status" value="1"/>
</dbReference>
<keyword evidence="6 9" id="KW-0456">Lyase</keyword>
<comment type="subunit">
    <text evidence="4">Homotrimer.</text>
</comment>
<gene>
    <name evidence="9" type="ORF">CDO81_25180</name>
</gene>
<dbReference type="NCBIfam" id="NF004325">
    <property type="entry name" value="PRK05718.1"/>
    <property type="match status" value="1"/>
</dbReference>
<comment type="catalytic activity">
    <reaction evidence="1">
        <text>2-dehydro-3-deoxy-6-phospho-D-gluconate = D-glyceraldehyde 3-phosphate + pyruvate</text>
        <dbReference type="Rhea" id="RHEA:17089"/>
        <dbReference type="ChEBI" id="CHEBI:15361"/>
        <dbReference type="ChEBI" id="CHEBI:57569"/>
        <dbReference type="ChEBI" id="CHEBI:59776"/>
        <dbReference type="EC" id="4.1.2.14"/>
    </reaction>
</comment>
<evidence type="ECO:0000256" key="2">
    <source>
        <dbReference type="ARBA" id="ARBA00004736"/>
    </source>
</evidence>
<dbReference type="InterPro" id="IPR031337">
    <property type="entry name" value="KDPG/KHG_AS_1"/>
</dbReference>
<reference evidence="9 10" key="1">
    <citation type="journal article" date="2007" name="Int. J. Syst. Evol. Microbiol.">
        <title>Description of Pelomonas aquatica sp. nov. and Pelomonas puraquae sp. nov., isolated from industrial and haemodialysis water.</title>
        <authorList>
            <person name="Gomila M."/>
            <person name="Bowien B."/>
            <person name="Falsen E."/>
            <person name="Moore E.R."/>
            <person name="Lalucat J."/>
        </authorList>
    </citation>
    <scope>NUCLEOTIDE SEQUENCE [LARGE SCALE GENOMIC DNA]</scope>
    <source>
        <strain evidence="9 10">CCUG 52769</strain>
    </source>
</reference>
<keyword evidence="10" id="KW-1185">Reference proteome</keyword>
<dbReference type="Proteomes" id="UP000197446">
    <property type="component" value="Unassembled WGS sequence"/>
</dbReference>
<comment type="pathway">
    <text evidence="2">Carbohydrate acid metabolism; 2-dehydro-3-deoxy-D-gluconate degradation; D-glyceraldehyde 3-phosphate and pyruvate from 2-dehydro-3-deoxy-D-gluconate: step 2/2.</text>
</comment>
<dbReference type="InterPro" id="IPR000887">
    <property type="entry name" value="Aldlse_KDPG_KHG"/>
</dbReference>
<protein>
    <recommendedName>
        <fullName evidence="5">2-dehydro-3-deoxy-phosphogluconate aldolase</fullName>
        <ecNumber evidence="5">4.1.2.14</ecNumber>
    </recommendedName>
</protein>
<dbReference type="GO" id="GO:0008675">
    <property type="term" value="F:2-dehydro-3-deoxy-phosphogluconate aldolase activity"/>
    <property type="evidence" value="ECO:0007669"/>
    <property type="project" value="UniProtKB-EC"/>
</dbReference>
<dbReference type="AlphaFoldDB" id="A0A254N4R4"/>
<sequence>MLDTLSLASHGPVIPVIVIQRLEDAVPLAEALVAGGIKVLEVTLRTPVALQAMEAMAKVPGAIVGAGTLRTPQDVVNARNAGCVFGVSPGYTDALASACKAEGLPLLPGVSTASEVMQANAAGFSFLKLFPAVAVGGVNLLKSLAGPFPDVAFCPTGGISLESAPQFLSLPNVKVCGGSWLTPQDAVDAKDWARITRLAAEASALRR</sequence>
<comment type="similarity">
    <text evidence="3">Belongs to the KHG/KDPG aldolase family.</text>
</comment>
<dbReference type="Pfam" id="PF01081">
    <property type="entry name" value="Aldolase"/>
    <property type="match status" value="1"/>
</dbReference>
<dbReference type="PROSITE" id="PS00160">
    <property type="entry name" value="ALDOLASE_KDPG_KHG_2"/>
    <property type="match status" value="1"/>
</dbReference>
<evidence type="ECO:0000256" key="8">
    <source>
        <dbReference type="ARBA" id="ARBA00023277"/>
    </source>
</evidence>
<evidence type="ECO:0000256" key="7">
    <source>
        <dbReference type="ARBA" id="ARBA00023270"/>
    </source>
</evidence>
<keyword evidence="8" id="KW-0119">Carbohydrate metabolism</keyword>
<dbReference type="InterPro" id="IPR031338">
    <property type="entry name" value="KDPG/KHG_AS_2"/>
</dbReference>
<evidence type="ECO:0000256" key="1">
    <source>
        <dbReference type="ARBA" id="ARBA00000654"/>
    </source>
</evidence>
<dbReference type="OrthoDB" id="9805177at2"/>
<organism evidence="9 10">
    <name type="scientific">Roseateles puraquae</name>
    <dbReference type="NCBI Taxonomy" id="431059"/>
    <lineage>
        <taxon>Bacteria</taxon>
        <taxon>Pseudomonadati</taxon>
        <taxon>Pseudomonadota</taxon>
        <taxon>Betaproteobacteria</taxon>
        <taxon>Burkholderiales</taxon>
        <taxon>Sphaerotilaceae</taxon>
        <taxon>Roseateles</taxon>
    </lineage>
</organism>
<name>A0A254N4R4_9BURK</name>
<dbReference type="InterPro" id="IPR013785">
    <property type="entry name" value="Aldolase_TIM"/>
</dbReference>
<keyword evidence="7" id="KW-0704">Schiff base</keyword>
<evidence type="ECO:0000256" key="6">
    <source>
        <dbReference type="ARBA" id="ARBA00023239"/>
    </source>
</evidence>
<evidence type="ECO:0000256" key="5">
    <source>
        <dbReference type="ARBA" id="ARBA00013063"/>
    </source>
</evidence>